<dbReference type="InterPro" id="IPR046363">
    <property type="entry name" value="MS_N_TIM-barrel_dom"/>
</dbReference>
<evidence type="ECO:0000259" key="9">
    <source>
        <dbReference type="Pfam" id="PF01274"/>
    </source>
</evidence>
<dbReference type="GO" id="GO:0006097">
    <property type="term" value="P:glyoxylate cycle"/>
    <property type="evidence" value="ECO:0007669"/>
    <property type="project" value="UniProtKB-KW"/>
</dbReference>
<dbReference type="EnsemblMetazoa" id="XM_028660504.1">
    <property type="protein sequence ID" value="XP_028516305.1"/>
    <property type="gene ID" value="LOC110243975"/>
</dbReference>
<evidence type="ECO:0000313" key="12">
    <source>
        <dbReference type="EnsemblMetazoa" id="XP_020905788.1"/>
    </source>
</evidence>
<comment type="catalytic activity">
    <reaction evidence="6 8">
        <text>glyoxylate + acetyl-CoA + H2O = (S)-malate + CoA + H(+)</text>
        <dbReference type="Rhea" id="RHEA:18181"/>
        <dbReference type="ChEBI" id="CHEBI:15377"/>
        <dbReference type="ChEBI" id="CHEBI:15378"/>
        <dbReference type="ChEBI" id="CHEBI:15589"/>
        <dbReference type="ChEBI" id="CHEBI:36655"/>
        <dbReference type="ChEBI" id="CHEBI:57287"/>
        <dbReference type="ChEBI" id="CHEBI:57288"/>
        <dbReference type="EC" id="2.3.3.9"/>
    </reaction>
</comment>
<comment type="pathway">
    <text evidence="8">Carbohydrate metabolism; glyoxylate cycle; (S)-malate from isocitrate: step 2/2.</text>
</comment>
<protein>
    <recommendedName>
        <fullName evidence="2 8">Malate synthase</fullName>
        <ecNumber evidence="2 8">2.3.3.9</ecNumber>
    </recommendedName>
</protein>
<dbReference type="Pfam" id="PF20656">
    <property type="entry name" value="MS_N"/>
    <property type="match status" value="1"/>
</dbReference>
<evidence type="ECO:0000256" key="4">
    <source>
        <dbReference type="ARBA" id="ARBA00022532"/>
    </source>
</evidence>
<dbReference type="GO" id="GO:0004474">
    <property type="term" value="F:malate synthase activity"/>
    <property type="evidence" value="ECO:0007669"/>
    <property type="project" value="UniProtKB-EC"/>
</dbReference>
<evidence type="ECO:0000259" key="10">
    <source>
        <dbReference type="Pfam" id="PF20656"/>
    </source>
</evidence>
<dbReference type="EnsemblMetazoa" id="XM_021050130.2">
    <property type="protein sequence ID" value="XP_020905789.1"/>
    <property type="gene ID" value="LOC110243975"/>
</dbReference>
<dbReference type="InterPro" id="IPR006252">
    <property type="entry name" value="Malate_synthA"/>
</dbReference>
<dbReference type="PIRSF" id="PIRSF001363">
    <property type="entry name" value="Malate_synth"/>
    <property type="match status" value="1"/>
</dbReference>
<feature type="active site" description="Proton acceptor" evidence="7">
    <location>
        <position position="162"/>
    </location>
</feature>
<accession>A0A913XKK7</accession>
<dbReference type="SUPFAM" id="SSF51645">
    <property type="entry name" value="Malate synthase G"/>
    <property type="match status" value="1"/>
</dbReference>
<dbReference type="InterPro" id="IPR011076">
    <property type="entry name" value="Malate_synth_sf"/>
</dbReference>
<dbReference type="InterPro" id="IPR019830">
    <property type="entry name" value="Malate_synthase_CS"/>
</dbReference>
<dbReference type="RefSeq" id="XP_020905789.1">
    <property type="nucleotide sequence ID" value="XM_021050130.2"/>
</dbReference>
<evidence type="ECO:0000256" key="3">
    <source>
        <dbReference type="ARBA" id="ARBA00022435"/>
    </source>
</evidence>
<dbReference type="Pfam" id="PF01274">
    <property type="entry name" value="MS_TIM-barrel"/>
    <property type="match status" value="1"/>
</dbReference>
<dbReference type="PANTHER" id="PTHR42902">
    <property type="entry name" value="MALATE SYNTHASE"/>
    <property type="match status" value="1"/>
</dbReference>
<dbReference type="KEGG" id="epa:110243975"/>
<keyword evidence="13" id="KW-1185">Reference proteome</keyword>
<dbReference type="PANTHER" id="PTHR42902:SF1">
    <property type="entry name" value="MALATE SYNTHASE 1-RELATED"/>
    <property type="match status" value="1"/>
</dbReference>
<dbReference type="GeneID" id="110243975"/>
<evidence type="ECO:0000256" key="2">
    <source>
        <dbReference type="ARBA" id="ARBA00012636"/>
    </source>
</evidence>
<proteinExistence type="inferred from homology"/>
<dbReference type="FunFam" id="3.20.20.360:FF:000001">
    <property type="entry name" value="Malate synthase"/>
    <property type="match status" value="1"/>
</dbReference>
<name>A0A913XKK7_EXADI</name>
<dbReference type="Gene3D" id="1.20.1220.12">
    <property type="entry name" value="Malate synthase, domain III"/>
    <property type="match status" value="1"/>
</dbReference>
<dbReference type="InterPro" id="IPR048356">
    <property type="entry name" value="MS_N"/>
</dbReference>
<dbReference type="OMA" id="AGCDSCW"/>
<evidence type="ECO:0000256" key="7">
    <source>
        <dbReference type="PIRSR" id="PIRSR001363-1"/>
    </source>
</evidence>
<reference evidence="12" key="1">
    <citation type="submission" date="2022-11" db="UniProtKB">
        <authorList>
            <consortium name="EnsemblMetazoa"/>
        </authorList>
    </citation>
    <scope>IDENTIFICATION</scope>
</reference>
<evidence type="ECO:0000256" key="1">
    <source>
        <dbReference type="ARBA" id="ARBA00006394"/>
    </source>
</evidence>
<feature type="domain" description="Malate synthase TIM barrel" evidence="9">
    <location>
        <begin position="158"/>
        <end position="403"/>
    </location>
</feature>
<dbReference type="GO" id="GO:0005782">
    <property type="term" value="C:peroxisomal matrix"/>
    <property type="evidence" value="ECO:0007669"/>
    <property type="project" value="TreeGrafter"/>
</dbReference>
<feature type="domain" description="Malate synthase N-terminal" evidence="10">
    <location>
        <begin position="7"/>
        <end position="60"/>
    </location>
</feature>
<organism evidence="12 13">
    <name type="scientific">Exaiptasia diaphana</name>
    <name type="common">Tropical sea anemone</name>
    <name type="synonym">Aiptasia pulchella</name>
    <dbReference type="NCBI Taxonomy" id="2652724"/>
    <lineage>
        <taxon>Eukaryota</taxon>
        <taxon>Metazoa</taxon>
        <taxon>Cnidaria</taxon>
        <taxon>Anthozoa</taxon>
        <taxon>Hexacorallia</taxon>
        <taxon>Actiniaria</taxon>
        <taxon>Aiptasiidae</taxon>
        <taxon>Exaiptasia</taxon>
    </lineage>
</organism>
<keyword evidence="3 8" id="KW-0329">Glyoxylate bypass</keyword>
<evidence type="ECO:0000256" key="5">
    <source>
        <dbReference type="ARBA" id="ARBA00022679"/>
    </source>
</evidence>
<dbReference type="EnsemblMetazoa" id="XM_021050129.2">
    <property type="protein sequence ID" value="XP_020905788.1"/>
    <property type="gene ID" value="LOC110243975"/>
</dbReference>
<evidence type="ECO:0000256" key="8">
    <source>
        <dbReference type="RuleBase" id="RU000555"/>
    </source>
</evidence>
<dbReference type="OrthoDB" id="4078635at2759"/>
<dbReference type="RefSeq" id="XP_020905791.1">
    <property type="nucleotide sequence ID" value="XM_021050132.2"/>
</dbReference>
<evidence type="ECO:0000256" key="6">
    <source>
        <dbReference type="ARBA" id="ARBA00047918"/>
    </source>
</evidence>
<comment type="similarity">
    <text evidence="1 8">Belongs to the malate synthase family.</text>
</comment>
<keyword evidence="5 8" id="KW-0808">Transferase</keyword>
<dbReference type="NCBIfam" id="TIGR01344">
    <property type="entry name" value="malate_syn_A"/>
    <property type="match status" value="1"/>
</dbReference>
<dbReference type="RefSeq" id="XP_020905788.1">
    <property type="nucleotide sequence ID" value="XM_021050129.2"/>
</dbReference>
<dbReference type="FunFam" id="1.20.1220.12:FF:000001">
    <property type="entry name" value="Malate synthase"/>
    <property type="match status" value="1"/>
</dbReference>
<evidence type="ECO:0000259" key="11">
    <source>
        <dbReference type="Pfam" id="PF20659"/>
    </source>
</evidence>
<dbReference type="CDD" id="cd00727">
    <property type="entry name" value="malate_synt_A"/>
    <property type="match status" value="1"/>
</dbReference>
<dbReference type="EnsemblMetazoa" id="XM_021050131.2">
    <property type="protein sequence ID" value="XP_020905790.1"/>
    <property type="gene ID" value="LOC110243975"/>
</dbReference>
<dbReference type="InterPro" id="IPR001465">
    <property type="entry name" value="Malate_synthase_TIM"/>
</dbReference>
<dbReference type="RefSeq" id="XP_020905790.1">
    <property type="nucleotide sequence ID" value="XM_021050131.2"/>
</dbReference>
<evidence type="ECO:0000313" key="13">
    <source>
        <dbReference type="Proteomes" id="UP000887567"/>
    </source>
</evidence>
<sequence length="530" mass="60529">MRMQCPKGVEVVGELKNEYLKILTYDALEFLADLHRRFNYTRKQVLKKRMQIQRDINAGKKITYPDGNHDNNDWKVAPVPHDLQLRHVEITGPTDCKMVINALNSGADVFMADFEDSLSPSWKNIMEGQLNLLAANSKNIVFTNPDGSVRKLKDKVATLIVRTRGWHLEERHIMCDGEAMAGALVDFGLYFFHNLQVRLNQGTAPYFYLPKMETHLETRLWNDVFRAAQDYLQVPQGTIRATVMIETLLAAVNMEEMLYEIRDHCCGLNAGRWDYIFSIIKRFQIKQDAIFPDRKQVTMTVPFMRAYTERLVRVCHLHGAHAMGGMSAFIPSRRNEEVNRIALEKIRQDKQREVDDGFDGTWVAHPDLVKVAKEIFMEGHQGRCHQKHRLREDVNVKVEELTTITVPGGTITEDGVRTNISVALQYINCWLKGIGAVAINNLMEDAATSEISRAQLWQWLRHGCNVDGKTFTAEMFKTLHEEELAKLGGPSNGRLGQASQLLEKLVLSEEMEEFLTIPAYELLCNPSAKL</sequence>
<dbReference type="Pfam" id="PF20659">
    <property type="entry name" value="MS_C"/>
    <property type="match status" value="1"/>
</dbReference>
<dbReference type="PROSITE" id="PS00510">
    <property type="entry name" value="MALATE_SYNTHASE"/>
    <property type="match status" value="1"/>
</dbReference>
<dbReference type="RefSeq" id="XP_028516305.1">
    <property type="nucleotide sequence ID" value="XM_028660504.1"/>
</dbReference>
<dbReference type="AlphaFoldDB" id="A0A913XKK7"/>
<dbReference type="EnsemblMetazoa" id="XM_021050132.2">
    <property type="protein sequence ID" value="XP_020905791.1"/>
    <property type="gene ID" value="LOC110243975"/>
</dbReference>
<keyword evidence="4 8" id="KW-0816">Tricarboxylic acid cycle</keyword>
<dbReference type="GO" id="GO:0006099">
    <property type="term" value="P:tricarboxylic acid cycle"/>
    <property type="evidence" value="ECO:0007669"/>
    <property type="project" value="UniProtKB-KW"/>
</dbReference>
<dbReference type="Proteomes" id="UP000887567">
    <property type="component" value="Unplaced"/>
</dbReference>
<dbReference type="EC" id="2.3.3.9" evidence="2 8"/>
<feature type="active site" description="Proton donor" evidence="7">
    <location>
        <position position="445"/>
    </location>
</feature>
<dbReference type="InterPro" id="IPR048355">
    <property type="entry name" value="MS_C"/>
</dbReference>
<feature type="domain" description="Malate synthase C-terminal" evidence="11">
    <location>
        <begin position="411"/>
        <end position="522"/>
    </location>
</feature>
<dbReference type="InterPro" id="IPR044856">
    <property type="entry name" value="Malate_synth_C_sf"/>
</dbReference>
<dbReference type="Gene3D" id="3.20.20.360">
    <property type="entry name" value="Malate synthase, domain 3"/>
    <property type="match status" value="1"/>
</dbReference>